<dbReference type="InterPro" id="IPR036610">
    <property type="entry name" value="PEBP-like_sf"/>
</dbReference>
<dbReference type="InterPro" id="IPR035810">
    <property type="entry name" value="PEBP_euk"/>
</dbReference>
<dbReference type="GO" id="GO:0046578">
    <property type="term" value="P:regulation of Ras protein signal transduction"/>
    <property type="evidence" value="ECO:0007669"/>
    <property type="project" value="TreeGrafter"/>
</dbReference>
<evidence type="ECO:0000313" key="3">
    <source>
        <dbReference type="Proteomes" id="UP000006753"/>
    </source>
</evidence>
<dbReference type="PANTHER" id="PTHR11362:SF148">
    <property type="entry name" value="CARBOXYPEPTIDASE Y INHIBITOR"/>
    <property type="match status" value="1"/>
</dbReference>
<organism evidence="2 3">
    <name type="scientific">Marssonina brunnea f. sp. multigermtubi (strain MB_m1)</name>
    <name type="common">Marssonina leaf spot fungus</name>
    <dbReference type="NCBI Taxonomy" id="1072389"/>
    <lineage>
        <taxon>Eukaryota</taxon>
        <taxon>Fungi</taxon>
        <taxon>Dikarya</taxon>
        <taxon>Ascomycota</taxon>
        <taxon>Pezizomycotina</taxon>
        <taxon>Leotiomycetes</taxon>
        <taxon>Helotiales</taxon>
        <taxon>Drepanopezizaceae</taxon>
        <taxon>Drepanopeziza</taxon>
    </lineage>
</organism>
<protein>
    <submittedName>
        <fullName evidence="2">Lipid binding protein</fullName>
    </submittedName>
</protein>
<proteinExistence type="predicted"/>
<dbReference type="SUPFAM" id="SSF49777">
    <property type="entry name" value="PEBP-like"/>
    <property type="match status" value="1"/>
</dbReference>
<sequence length="219" mass="23780">MISITLLLLAPASTSLATSTAQTPIALGKDSFAAVRKALEAAKIISEVLDDFQPRCFLAPFYGKKSNRAVTLGNSLKQSVTEDRPTIKIYCPGLDSTAGLVVALTDPDAKSRDDPKWSEMCHWIAIVPTSNQKDFVLDVSNGSNALDIVEYKSPAPPAKTGYHRYVFVLLQGATSNLTAPSERQHCGTGKVRHGVRDWAQREGLEVVGANFFMERNGEL</sequence>
<dbReference type="HOGENOM" id="CLU_043994_3_0_1"/>
<dbReference type="CDD" id="cd00866">
    <property type="entry name" value="PEBP_euk"/>
    <property type="match status" value="1"/>
</dbReference>
<dbReference type="OrthoDB" id="2506647at2759"/>
<dbReference type="Gene3D" id="3.90.280.10">
    <property type="entry name" value="PEBP-like"/>
    <property type="match status" value="1"/>
</dbReference>
<dbReference type="InterPro" id="IPR008914">
    <property type="entry name" value="PEBP"/>
</dbReference>
<gene>
    <name evidence="2" type="ORF">MBM_04351</name>
</gene>
<evidence type="ECO:0000313" key="2">
    <source>
        <dbReference type="EMBL" id="EKD17490.1"/>
    </source>
</evidence>
<dbReference type="GO" id="GO:0030414">
    <property type="term" value="F:peptidase inhibitor activity"/>
    <property type="evidence" value="ECO:0007669"/>
    <property type="project" value="TreeGrafter"/>
</dbReference>
<dbReference type="EMBL" id="JH921436">
    <property type="protein sequence ID" value="EKD17490.1"/>
    <property type="molecule type" value="Genomic_DNA"/>
</dbReference>
<evidence type="ECO:0000256" key="1">
    <source>
        <dbReference type="SAM" id="SignalP"/>
    </source>
</evidence>
<dbReference type="eggNOG" id="KOG3346">
    <property type="taxonomic scope" value="Eukaryota"/>
</dbReference>
<accession>K1WIK8</accession>
<dbReference type="Proteomes" id="UP000006753">
    <property type="component" value="Unassembled WGS sequence"/>
</dbReference>
<keyword evidence="3" id="KW-1185">Reference proteome</keyword>
<feature type="signal peptide" evidence="1">
    <location>
        <begin position="1"/>
        <end position="17"/>
    </location>
</feature>
<dbReference type="GO" id="GO:0005543">
    <property type="term" value="F:phospholipid binding"/>
    <property type="evidence" value="ECO:0007669"/>
    <property type="project" value="TreeGrafter"/>
</dbReference>
<reference evidence="2 3" key="1">
    <citation type="journal article" date="2012" name="BMC Genomics">
        <title>Sequencing the genome of Marssonina brunnea reveals fungus-poplar co-evolution.</title>
        <authorList>
            <person name="Zhu S."/>
            <person name="Cao Y.-Z."/>
            <person name="Jiang C."/>
            <person name="Tan B.-Y."/>
            <person name="Wang Z."/>
            <person name="Feng S."/>
            <person name="Zhang L."/>
            <person name="Su X.-H."/>
            <person name="Brejova B."/>
            <person name="Vinar T."/>
            <person name="Xu M."/>
            <person name="Wang M.-X."/>
            <person name="Zhang S.-G."/>
            <person name="Huang M.-R."/>
            <person name="Wu R."/>
            <person name="Zhou Y."/>
        </authorList>
    </citation>
    <scope>NUCLEOTIDE SEQUENCE [LARGE SCALE GENOMIC DNA]</scope>
    <source>
        <strain evidence="2 3">MB_m1</strain>
    </source>
</reference>
<dbReference type="STRING" id="1072389.K1WIK8"/>
<feature type="chain" id="PRO_5003852952" evidence="1">
    <location>
        <begin position="18"/>
        <end position="219"/>
    </location>
</feature>
<name>K1WIK8_MARBU</name>
<dbReference type="PANTHER" id="PTHR11362">
    <property type="entry name" value="PHOSPHATIDYLETHANOLAMINE-BINDING PROTEIN"/>
    <property type="match status" value="1"/>
</dbReference>
<dbReference type="KEGG" id="mbe:MBM_04351"/>
<dbReference type="OMA" id="HIDKRTR"/>
<dbReference type="InParanoid" id="K1WIK8"/>
<dbReference type="AlphaFoldDB" id="K1WIK8"/>
<dbReference type="Pfam" id="PF01161">
    <property type="entry name" value="PBP"/>
    <property type="match status" value="1"/>
</dbReference>
<dbReference type="GeneID" id="18760286"/>
<dbReference type="GO" id="GO:0030162">
    <property type="term" value="P:regulation of proteolysis"/>
    <property type="evidence" value="ECO:0007669"/>
    <property type="project" value="TreeGrafter"/>
</dbReference>
<keyword evidence="1" id="KW-0732">Signal</keyword>
<dbReference type="FunCoup" id="K1WIK8">
    <property type="interactions" value="1362"/>
</dbReference>